<gene>
    <name evidence="1" type="ORF">MSPICULIGERA_LOCUS17667</name>
</gene>
<feature type="non-terminal residue" evidence="1">
    <location>
        <position position="85"/>
    </location>
</feature>
<comment type="caution">
    <text evidence="1">The sequence shown here is derived from an EMBL/GenBank/DDBJ whole genome shotgun (WGS) entry which is preliminary data.</text>
</comment>
<name>A0AA36D4E6_9BILA</name>
<evidence type="ECO:0000313" key="2">
    <source>
        <dbReference type="Proteomes" id="UP001177023"/>
    </source>
</evidence>
<dbReference type="EMBL" id="CATQJA010002657">
    <property type="protein sequence ID" value="CAJ0579449.1"/>
    <property type="molecule type" value="Genomic_DNA"/>
</dbReference>
<dbReference type="Proteomes" id="UP001177023">
    <property type="component" value="Unassembled WGS sequence"/>
</dbReference>
<dbReference type="AlphaFoldDB" id="A0AA36D4E6"/>
<proteinExistence type="predicted"/>
<organism evidence="1 2">
    <name type="scientific">Mesorhabditis spiculigera</name>
    <dbReference type="NCBI Taxonomy" id="96644"/>
    <lineage>
        <taxon>Eukaryota</taxon>
        <taxon>Metazoa</taxon>
        <taxon>Ecdysozoa</taxon>
        <taxon>Nematoda</taxon>
        <taxon>Chromadorea</taxon>
        <taxon>Rhabditida</taxon>
        <taxon>Rhabditina</taxon>
        <taxon>Rhabditomorpha</taxon>
        <taxon>Rhabditoidea</taxon>
        <taxon>Rhabditidae</taxon>
        <taxon>Mesorhabditinae</taxon>
        <taxon>Mesorhabditis</taxon>
    </lineage>
</organism>
<reference evidence="1" key="1">
    <citation type="submission" date="2023-06" db="EMBL/GenBank/DDBJ databases">
        <authorList>
            <person name="Delattre M."/>
        </authorList>
    </citation>
    <scope>NUCLEOTIDE SEQUENCE</scope>
    <source>
        <strain evidence="1">AF72</strain>
    </source>
</reference>
<sequence>MLPASRIAAVALSKNLAANCARTTSVAFVHIDKTIKDIKENLGDKVYNAKESVKETKTMGEKMGDLKDKGGCEKAYDAKEYMMGR</sequence>
<accession>A0AA36D4E6</accession>
<keyword evidence="2" id="KW-1185">Reference proteome</keyword>
<evidence type="ECO:0000313" key="1">
    <source>
        <dbReference type="EMBL" id="CAJ0579449.1"/>
    </source>
</evidence>
<protein>
    <submittedName>
        <fullName evidence="1">Uncharacterized protein</fullName>
    </submittedName>
</protein>